<dbReference type="OrthoDB" id="1724124at2759"/>
<keyword evidence="1" id="KW-0812">Transmembrane</keyword>
<dbReference type="InterPro" id="IPR039926">
    <property type="entry name" value="Egg_app_1"/>
</dbReference>
<keyword evidence="3" id="KW-1185">Reference proteome</keyword>
<keyword evidence="1" id="KW-0472">Membrane</keyword>
<proteinExistence type="predicted"/>
<dbReference type="Proteomes" id="UP000027138">
    <property type="component" value="Unassembled WGS sequence"/>
</dbReference>
<evidence type="ECO:0000313" key="3">
    <source>
        <dbReference type="Proteomes" id="UP000027138"/>
    </source>
</evidence>
<gene>
    <name evidence="2" type="ORF">JCGZ_15748</name>
</gene>
<accession>A0A067KYR7</accession>
<organism evidence="2 3">
    <name type="scientific">Jatropha curcas</name>
    <name type="common">Barbados nut</name>
    <dbReference type="NCBI Taxonomy" id="180498"/>
    <lineage>
        <taxon>Eukaryota</taxon>
        <taxon>Viridiplantae</taxon>
        <taxon>Streptophyta</taxon>
        <taxon>Embryophyta</taxon>
        <taxon>Tracheophyta</taxon>
        <taxon>Spermatophyta</taxon>
        <taxon>Magnoliopsida</taxon>
        <taxon>eudicotyledons</taxon>
        <taxon>Gunneridae</taxon>
        <taxon>Pentapetalae</taxon>
        <taxon>rosids</taxon>
        <taxon>fabids</taxon>
        <taxon>Malpighiales</taxon>
        <taxon>Euphorbiaceae</taxon>
        <taxon>Crotonoideae</taxon>
        <taxon>Jatropheae</taxon>
        <taxon>Jatropha</taxon>
    </lineage>
</organism>
<evidence type="ECO:0000313" key="2">
    <source>
        <dbReference type="EMBL" id="KDP41341.1"/>
    </source>
</evidence>
<dbReference type="PANTHER" id="PTHR33333">
    <property type="entry name" value="ERYTHROCYTE MEMBRANE PROTEIN 1-LIKE"/>
    <property type="match status" value="1"/>
</dbReference>
<sequence length="71" mass="7449">MSGKNEGSGLGMLLGAVVGVAAIAYGIAEIVSKPSSGSSRKTMKAPGKDGRIFRDEFEKDPAAYFRNNRGK</sequence>
<feature type="transmembrane region" description="Helical" evidence="1">
    <location>
        <begin position="12"/>
        <end position="31"/>
    </location>
</feature>
<evidence type="ECO:0000256" key="1">
    <source>
        <dbReference type="SAM" id="Phobius"/>
    </source>
</evidence>
<dbReference type="AlphaFoldDB" id="A0A067KYR7"/>
<dbReference type="PANTHER" id="PTHR33333:SF32">
    <property type="entry name" value="PSAD1"/>
    <property type="match status" value="1"/>
</dbReference>
<name>A0A067KYR7_JATCU</name>
<protein>
    <submittedName>
        <fullName evidence="2">Uncharacterized protein</fullName>
    </submittedName>
</protein>
<dbReference type="EMBL" id="KK914318">
    <property type="protein sequence ID" value="KDP41341.1"/>
    <property type="molecule type" value="Genomic_DNA"/>
</dbReference>
<keyword evidence="1" id="KW-1133">Transmembrane helix</keyword>
<reference evidence="2 3" key="1">
    <citation type="journal article" date="2014" name="PLoS ONE">
        <title>Global Analysis of Gene Expression Profiles in Physic Nut (Jatropha curcas L.) Seedlings Exposed to Salt Stress.</title>
        <authorList>
            <person name="Zhang L."/>
            <person name="Zhang C."/>
            <person name="Wu P."/>
            <person name="Chen Y."/>
            <person name="Li M."/>
            <person name="Jiang H."/>
            <person name="Wu G."/>
        </authorList>
    </citation>
    <scope>NUCLEOTIDE SEQUENCE [LARGE SCALE GENOMIC DNA]</scope>
    <source>
        <strain evidence="3">cv. GZQX0401</strain>
        <tissue evidence="2">Young leaves</tissue>
    </source>
</reference>